<feature type="chain" id="PRO_5040510493" description="RTA1-domain-containing protein" evidence="7">
    <location>
        <begin position="22"/>
        <end position="359"/>
    </location>
</feature>
<keyword evidence="2 6" id="KW-0812">Transmembrane</keyword>
<dbReference type="InterPro" id="IPR007568">
    <property type="entry name" value="RTA1"/>
</dbReference>
<dbReference type="AlphaFoldDB" id="A0A9P5VHZ0"/>
<feature type="compositionally biased region" description="Polar residues" evidence="5">
    <location>
        <begin position="337"/>
        <end position="353"/>
    </location>
</feature>
<feature type="transmembrane region" description="Helical" evidence="6">
    <location>
        <begin position="71"/>
        <end position="91"/>
    </location>
</feature>
<feature type="transmembrane region" description="Helical" evidence="6">
    <location>
        <begin position="261"/>
        <end position="281"/>
    </location>
</feature>
<evidence type="ECO:0000256" key="1">
    <source>
        <dbReference type="ARBA" id="ARBA00004141"/>
    </source>
</evidence>
<feature type="transmembrane region" description="Helical" evidence="6">
    <location>
        <begin position="37"/>
        <end position="59"/>
    </location>
</feature>
<feature type="transmembrane region" description="Helical" evidence="6">
    <location>
        <begin position="301"/>
        <end position="325"/>
    </location>
</feature>
<dbReference type="Proteomes" id="UP000696485">
    <property type="component" value="Unassembled WGS sequence"/>
</dbReference>
<evidence type="ECO:0008006" key="10">
    <source>
        <dbReference type="Google" id="ProtNLM"/>
    </source>
</evidence>
<keyword evidence="4 6" id="KW-0472">Membrane</keyword>
<evidence type="ECO:0000313" key="8">
    <source>
        <dbReference type="EMBL" id="KAF9324834.1"/>
    </source>
</evidence>
<comment type="subcellular location">
    <subcellularLocation>
        <location evidence="1">Membrane</location>
        <topology evidence="1">Multi-pass membrane protein</topology>
    </subcellularLocation>
</comment>
<dbReference type="GO" id="GO:0016020">
    <property type="term" value="C:membrane"/>
    <property type="evidence" value="ECO:0007669"/>
    <property type="project" value="UniProtKB-SubCell"/>
</dbReference>
<evidence type="ECO:0000256" key="5">
    <source>
        <dbReference type="SAM" id="MobiDB-lite"/>
    </source>
</evidence>
<keyword evidence="9" id="KW-1185">Reference proteome</keyword>
<comment type="caution">
    <text evidence="8">The sequence shown here is derived from an EMBL/GenBank/DDBJ whole genome shotgun (WGS) entry which is preliminary data.</text>
</comment>
<keyword evidence="7" id="KW-0732">Signal</keyword>
<evidence type="ECO:0000256" key="6">
    <source>
        <dbReference type="SAM" id="Phobius"/>
    </source>
</evidence>
<evidence type="ECO:0000256" key="2">
    <source>
        <dbReference type="ARBA" id="ARBA00022692"/>
    </source>
</evidence>
<evidence type="ECO:0000256" key="7">
    <source>
        <dbReference type="SAM" id="SignalP"/>
    </source>
</evidence>
<evidence type="ECO:0000256" key="3">
    <source>
        <dbReference type="ARBA" id="ARBA00022989"/>
    </source>
</evidence>
<feature type="transmembrane region" description="Helical" evidence="6">
    <location>
        <begin position="212"/>
        <end position="240"/>
    </location>
</feature>
<feature type="transmembrane region" description="Helical" evidence="6">
    <location>
        <begin position="103"/>
        <end position="124"/>
    </location>
</feature>
<dbReference type="PANTHER" id="PTHR31465">
    <property type="entry name" value="PROTEIN RTA1-RELATED"/>
    <property type="match status" value="1"/>
</dbReference>
<evidence type="ECO:0000313" key="9">
    <source>
        <dbReference type="Proteomes" id="UP000696485"/>
    </source>
</evidence>
<feature type="region of interest" description="Disordered" evidence="5">
    <location>
        <begin position="337"/>
        <end position="359"/>
    </location>
</feature>
<sequence length="359" mass="39165">MFTHKILGAFLLASLLELTLAQETGKKGEINMDNGPLAYQPSIAGNIIFGILYFVLGVAFSYHIHVHRSRWAICLPAGAIASAVGFFMRPIIDADDLQLGPFIASNILVIASPSAFLAFNYMLYGRFITAIDPKFGNVATNASTTILAEDGTKQPKGSLRESSKFSFIPPLIVGRIFIISDISTFMVQVVAGSMQGQAGDDNPELANIGDKLFLAAVSVQGLSYCLFTLLLTVALMRLVVDRRSNKSHALEGGMLGLGKQTTFIAVGFYISSLFIILRSVYRVVEYTQGHQGYLISHEVYLFILDAAPLVLAIGIWSFIWPTILLDRIASETRALDSSQPNTSSVHHNNNSRSDWVPLV</sequence>
<dbReference type="Pfam" id="PF04479">
    <property type="entry name" value="RTA1"/>
    <property type="match status" value="2"/>
</dbReference>
<feature type="signal peptide" evidence="7">
    <location>
        <begin position="1"/>
        <end position="21"/>
    </location>
</feature>
<feature type="transmembrane region" description="Helical" evidence="6">
    <location>
        <begin position="172"/>
        <end position="192"/>
    </location>
</feature>
<organism evidence="8 9">
    <name type="scientific">Podila minutissima</name>
    <dbReference type="NCBI Taxonomy" id="64525"/>
    <lineage>
        <taxon>Eukaryota</taxon>
        <taxon>Fungi</taxon>
        <taxon>Fungi incertae sedis</taxon>
        <taxon>Mucoromycota</taxon>
        <taxon>Mortierellomycotina</taxon>
        <taxon>Mortierellomycetes</taxon>
        <taxon>Mortierellales</taxon>
        <taxon>Mortierellaceae</taxon>
        <taxon>Podila</taxon>
    </lineage>
</organism>
<name>A0A9P5VHZ0_9FUNG</name>
<keyword evidence="3 6" id="KW-1133">Transmembrane helix</keyword>
<reference evidence="8" key="1">
    <citation type="journal article" date="2020" name="Fungal Divers.">
        <title>Resolving the Mortierellaceae phylogeny through synthesis of multi-gene phylogenetics and phylogenomics.</title>
        <authorList>
            <person name="Vandepol N."/>
            <person name="Liber J."/>
            <person name="Desiro A."/>
            <person name="Na H."/>
            <person name="Kennedy M."/>
            <person name="Barry K."/>
            <person name="Grigoriev I.V."/>
            <person name="Miller A.N."/>
            <person name="O'Donnell K."/>
            <person name="Stajich J.E."/>
            <person name="Bonito G."/>
        </authorList>
    </citation>
    <scope>NUCLEOTIDE SEQUENCE</scope>
    <source>
        <strain evidence="8">NVP1</strain>
    </source>
</reference>
<dbReference type="EMBL" id="JAAAUY010001021">
    <property type="protein sequence ID" value="KAF9324834.1"/>
    <property type="molecule type" value="Genomic_DNA"/>
</dbReference>
<protein>
    <recommendedName>
        <fullName evidence="10">RTA1-domain-containing protein</fullName>
    </recommendedName>
</protein>
<gene>
    <name evidence="8" type="ORF">BG006_000198</name>
</gene>
<proteinExistence type="predicted"/>
<accession>A0A9P5VHZ0</accession>
<evidence type="ECO:0000256" key="4">
    <source>
        <dbReference type="ARBA" id="ARBA00023136"/>
    </source>
</evidence>
<dbReference type="PANTHER" id="PTHR31465:SF1">
    <property type="entry name" value="PROTEIN RTA1-RELATED"/>
    <property type="match status" value="1"/>
</dbReference>